<dbReference type="Pfam" id="PF00903">
    <property type="entry name" value="Glyoxalase"/>
    <property type="match status" value="1"/>
</dbReference>
<dbReference type="PROSITE" id="PS51819">
    <property type="entry name" value="VOC"/>
    <property type="match status" value="1"/>
</dbReference>
<organism evidence="2 3">
    <name type="scientific">Polaribacter pacificus</name>
    <dbReference type="NCBI Taxonomy" id="1775173"/>
    <lineage>
        <taxon>Bacteria</taxon>
        <taxon>Pseudomonadati</taxon>
        <taxon>Bacteroidota</taxon>
        <taxon>Flavobacteriia</taxon>
        <taxon>Flavobacteriales</taxon>
        <taxon>Flavobacteriaceae</taxon>
    </lineage>
</organism>
<dbReference type="EMBL" id="BMJW01000002">
    <property type="protein sequence ID" value="GGG97944.1"/>
    <property type="molecule type" value="Genomic_DNA"/>
</dbReference>
<dbReference type="Proteomes" id="UP000633278">
    <property type="component" value="Unassembled WGS sequence"/>
</dbReference>
<gene>
    <name evidence="2" type="ORF">GCM10011416_15000</name>
</gene>
<evidence type="ECO:0000313" key="2">
    <source>
        <dbReference type="EMBL" id="GGG97944.1"/>
    </source>
</evidence>
<evidence type="ECO:0000259" key="1">
    <source>
        <dbReference type="PROSITE" id="PS51819"/>
    </source>
</evidence>
<name>A0A917MDV8_9FLAO</name>
<evidence type="ECO:0000313" key="3">
    <source>
        <dbReference type="Proteomes" id="UP000633278"/>
    </source>
</evidence>
<proteinExistence type="predicted"/>
<protein>
    <submittedName>
        <fullName evidence="2">Glyoxalase</fullName>
    </submittedName>
</protein>
<dbReference type="InterPro" id="IPR037523">
    <property type="entry name" value="VOC_core"/>
</dbReference>
<reference evidence="2" key="1">
    <citation type="journal article" date="2014" name="Int. J. Syst. Evol. Microbiol.">
        <title>Complete genome sequence of Corynebacterium casei LMG S-19264T (=DSM 44701T), isolated from a smear-ripened cheese.</title>
        <authorList>
            <consortium name="US DOE Joint Genome Institute (JGI-PGF)"/>
            <person name="Walter F."/>
            <person name="Albersmeier A."/>
            <person name="Kalinowski J."/>
            <person name="Ruckert C."/>
        </authorList>
    </citation>
    <scope>NUCLEOTIDE SEQUENCE</scope>
    <source>
        <strain evidence="2">CGMCC 1.15763</strain>
    </source>
</reference>
<dbReference type="InterPro" id="IPR004360">
    <property type="entry name" value="Glyas_Fos-R_dOase_dom"/>
</dbReference>
<dbReference type="PANTHER" id="PTHR43279:SF1">
    <property type="entry name" value="CATECHOL-2,3-DIOXYGENASE"/>
    <property type="match status" value="1"/>
</dbReference>
<keyword evidence="3" id="KW-1185">Reference proteome</keyword>
<dbReference type="SUPFAM" id="SSF54593">
    <property type="entry name" value="Glyoxalase/Bleomycin resistance protein/Dihydroxybiphenyl dioxygenase"/>
    <property type="match status" value="2"/>
</dbReference>
<dbReference type="RefSeq" id="WP_188598703.1">
    <property type="nucleotide sequence ID" value="NZ_BMJW01000002.1"/>
</dbReference>
<accession>A0A917MDV8</accession>
<dbReference type="AlphaFoldDB" id="A0A917MDV8"/>
<comment type="caution">
    <text evidence="2">The sequence shown here is derived from an EMBL/GenBank/DDBJ whole genome shotgun (WGS) entry which is preliminary data.</text>
</comment>
<dbReference type="PANTHER" id="PTHR43279">
    <property type="entry name" value="CATECHOL-2,3-DIOXYGENASE"/>
    <property type="match status" value="1"/>
</dbReference>
<dbReference type="InterPro" id="IPR029068">
    <property type="entry name" value="Glyas_Bleomycin-R_OHBP_Dase"/>
</dbReference>
<sequence length="292" mass="33051">MGQEYIDSGKFASFGAIHLNNTSLEKSRLFWTKIIGMELKEISETVAKFGTATQVLVVVHQTAETSFQKGYSGLYHFAVHVSKLSEFAGMIQRLIDNNYPFSPVDHTMSKSIYLEDPDGINIELTIETPERFKRVVAKNGLRIEDSEGNLKNASEHLVVSKVLEFLEFNTTPKKLSKDAHIGHLHLYANSIEDSNQFYKKIGFIPFNYLPQYLYADLGAGGHYKHRIALNCWHGVNRPLAPNKNAGMRYFQINFSTQEKLTTALKNVSEYTETNGTFWTHDSIGNQIAFTSL</sequence>
<dbReference type="Gene3D" id="3.10.180.10">
    <property type="entry name" value="2,3-Dihydroxybiphenyl 1,2-Dioxygenase, domain 1"/>
    <property type="match status" value="1"/>
</dbReference>
<reference evidence="2" key="2">
    <citation type="submission" date="2020-09" db="EMBL/GenBank/DDBJ databases">
        <authorList>
            <person name="Sun Q."/>
            <person name="Zhou Y."/>
        </authorList>
    </citation>
    <scope>NUCLEOTIDE SEQUENCE</scope>
    <source>
        <strain evidence="2">CGMCC 1.15763</strain>
    </source>
</reference>
<feature type="domain" description="VOC" evidence="1">
    <location>
        <begin position="13"/>
        <end position="127"/>
    </location>
</feature>